<dbReference type="InParanoid" id="E3NEX3"/>
<organism evidence="2">
    <name type="scientific">Caenorhabditis remanei</name>
    <name type="common">Caenorhabditis vulgaris</name>
    <dbReference type="NCBI Taxonomy" id="31234"/>
    <lineage>
        <taxon>Eukaryota</taxon>
        <taxon>Metazoa</taxon>
        <taxon>Ecdysozoa</taxon>
        <taxon>Nematoda</taxon>
        <taxon>Chromadorea</taxon>
        <taxon>Rhabditida</taxon>
        <taxon>Rhabditina</taxon>
        <taxon>Rhabditomorpha</taxon>
        <taxon>Rhabditoidea</taxon>
        <taxon>Rhabditidae</taxon>
        <taxon>Peloderinae</taxon>
        <taxon>Caenorhabditis</taxon>
    </lineage>
</organism>
<dbReference type="Proteomes" id="UP000008281">
    <property type="component" value="Unassembled WGS sequence"/>
</dbReference>
<evidence type="ECO:0000313" key="1">
    <source>
        <dbReference type="EMBL" id="EFO95861.1"/>
    </source>
</evidence>
<dbReference type="HOGENOM" id="CLU_1798249_0_0_1"/>
<keyword evidence="2" id="KW-1185">Reference proteome</keyword>
<evidence type="ECO:0000313" key="2">
    <source>
        <dbReference type="Proteomes" id="UP000008281"/>
    </source>
</evidence>
<gene>
    <name evidence="1" type="ORF">CRE_14313</name>
</gene>
<dbReference type="AlphaFoldDB" id="E3NEX3"/>
<dbReference type="EMBL" id="DS268629">
    <property type="protein sequence ID" value="EFO95861.1"/>
    <property type="molecule type" value="Genomic_DNA"/>
</dbReference>
<name>E3NEX3_CAERE</name>
<reference evidence="1" key="1">
    <citation type="submission" date="2007-07" db="EMBL/GenBank/DDBJ databases">
        <title>PCAP assembly of the Caenorhabditis remanei genome.</title>
        <authorList>
            <consortium name="The Caenorhabditis remanei Sequencing Consortium"/>
            <person name="Wilson R.K."/>
        </authorList>
    </citation>
    <scope>NUCLEOTIDE SEQUENCE [LARGE SCALE GENOMIC DNA]</scope>
    <source>
        <strain evidence="1">PB4641</strain>
    </source>
</reference>
<sequence>MPVGQNRYIQHFEVKNRSERRRMSQECNNKPDWKQKWALSEIIKDIAKPFFVHYVRLEVPLRFIMYTTKYPKNESYYGVLSKCKCKTHVKSCLADERFINEVKENLNEKGKTDFDEIIKKAIRDFANDAGTASRLAKCFLLSAP</sequence>
<dbReference type="FunCoup" id="E3NEX3">
    <property type="interactions" value="420"/>
</dbReference>
<proteinExistence type="predicted"/>
<accession>E3NEX3</accession>
<protein>
    <submittedName>
        <fullName evidence="1">Uncharacterized protein</fullName>
    </submittedName>
</protein>